<dbReference type="OrthoDB" id="5287717at2759"/>
<accession>A0A9P4N7P1</accession>
<keyword evidence="1" id="KW-0812">Transmembrane</keyword>
<feature type="transmembrane region" description="Helical" evidence="1">
    <location>
        <begin position="407"/>
        <end position="427"/>
    </location>
</feature>
<sequence length="493" mass="55439">MLRRTTSWMLSKFKFDGFSTSGQFVTIVFALYWAKAGLSNIEAATLMNSRLEPTAAMHLMWHTDNKWGNPLWWPRAIRGQILAIFWRRKPSRKESISRPGTLCRSTSPSVGSLLYAPHGPEGVSETYFNDKVSRHADHIEFFAGPAVLVDGTYVTEFGLDSPFVKNHSYDLSKYDGMFNDRSYEETTTAILEFFLWESSMRLNDTYPGPIEIMDHPLTPEFPQEIVDFAGISIHCDITATVGYATLEPAQWAFSEFCTSKVASNRELNNFSSQANQHDVGAPQVLALQALARDIDNLQLNDGTVEILSETTLETGACSTEYDESWIALYTAINSGALPPGDRDWSSENSPVRQYYALTKDLQLAVYKLLGESVIQLMREGAVNPWHGSLYTFETRIYLTKGVVSWKIVLALLVLWVLLVSSGAVWIVCPAGPRWVPSLNRFEMFKFGAQHVDEAHEFLDLDFQWCESTLYRVPRMVGMLPGLAGRAISWGSSV</sequence>
<protein>
    <submittedName>
        <fullName evidence="2">Uncharacterized protein</fullName>
    </submittedName>
</protein>
<dbReference type="AlphaFoldDB" id="A0A9P4N7P1"/>
<evidence type="ECO:0000313" key="2">
    <source>
        <dbReference type="EMBL" id="KAF2266969.1"/>
    </source>
</evidence>
<dbReference type="EMBL" id="ML986594">
    <property type="protein sequence ID" value="KAF2266969.1"/>
    <property type="molecule type" value="Genomic_DNA"/>
</dbReference>
<proteinExistence type="predicted"/>
<organism evidence="2 3">
    <name type="scientific">Lojkania enalia</name>
    <dbReference type="NCBI Taxonomy" id="147567"/>
    <lineage>
        <taxon>Eukaryota</taxon>
        <taxon>Fungi</taxon>
        <taxon>Dikarya</taxon>
        <taxon>Ascomycota</taxon>
        <taxon>Pezizomycotina</taxon>
        <taxon>Dothideomycetes</taxon>
        <taxon>Pleosporomycetidae</taxon>
        <taxon>Pleosporales</taxon>
        <taxon>Pleosporales incertae sedis</taxon>
        <taxon>Lojkania</taxon>
    </lineage>
</organism>
<keyword evidence="3" id="KW-1185">Reference proteome</keyword>
<comment type="caution">
    <text evidence="2">The sequence shown here is derived from an EMBL/GenBank/DDBJ whole genome shotgun (WGS) entry which is preliminary data.</text>
</comment>
<gene>
    <name evidence="2" type="ORF">CC78DRAFT_577502</name>
</gene>
<dbReference type="Proteomes" id="UP000800093">
    <property type="component" value="Unassembled WGS sequence"/>
</dbReference>
<evidence type="ECO:0000313" key="3">
    <source>
        <dbReference type="Proteomes" id="UP000800093"/>
    </source>
</evidence>
<keyword evidence="1" id="KW-0472">Membrane</keyword>
<reference evidence="3" key="1">
    <citation type="journal article" date="2020" name="Stud. Mycol.">
        <title>101 Dothideomycetes genomes: A test case for predicting lifestyles and emergence of pathogens.</title>
        <authorList>
            <person name="Haridas S."/>
            <person name="Albert R."/>
            <person name="Binder M."/>
            <person name="Bloem J."/>
            <person name="LaButti K."/>
            <person name="Salamov A."/>
            <person name="Andreopoulos B."/>
            <person name="Baker S."/>
            <person name="Barry K."/>
            <person name="Bills G."/>
            <person name="Bluhm B."/>
            <person name="Cannon C."/>
            <person name="Castanera R."/>
            <person name="Culley D."/>
            <person name="Daum C."/>
            <person name="Ezra D."/>
            <person name="Gonzalez J."/>
            <person name="Henrissat B."/>
            <person name="Kuo A."/>
            <person name="Liang C."/>
            <person name="Lipzen A."/>
            <person name="Lutzoni F."/>
            <person name="Magnuson J."/>
            <person name="Mondo S."/>
            <person name="Nolan M."/>
            <person name="Ohm R."/>
            <person name="Pangilinan J."/>
            <person name="Park H.-J."/>
            <person name="Ramirez L."/>
            <person name="Alfaro M."/>
            <person name="Sun H."/>
            <person name="Tritt A."/>
            <person name="Yoshinaga Y."/>
            <person name="Zwiers L.-H."/>
            <person name="Turgeon B."/>
            <person name="Goodwin S."/>
            <person name="Spatafora J."/>
            <person name="Crous P."/>
            <person name="Grigoriev I."/>
        </authorList>
    </citation>
    <scope>NUCLEOTIDE SEQUENCE [LARGE SCALE GENOMIC DNA]</scope>
    <source>
        <strain evidence="3">CBS 304.66</strain>
    </source>
</reference>
<evidence type="ECO:0000256" key="1">
    <source>
        <dbReference type="SAM" id="Phobius"/>
    </source>
</evidence>
<keyword evidence="1" id="KW-1133">Transmembrane helix</keyword>
<name>A0A9P4N7P1_9PLEO</name>